<reference evidence="1 2" key="1">
    <citation type="submission" date="2023-01" db="EMBL/GenBank/DDBJ databases">
        <title>Effects of deletion of Siderophore biosynthase gene in Pseudomonas fragi on quorum sensing and spoliage ability.</title>
        <authorList>
            <person name="Cui F."/>
            <person name="Wang D."/>
            <person name="Liu J."/>
            <person name="Wang Q."/>
            <person name="Li T."/>
            <person name="Li J."/>
        </authorList>
    </citation>
    <scope>NUCLEOTIDE SEQUENCE [LARGE SCALE GENOMIC DNA]</scope>
    <source>
        <strain evidence="1 2">MS-10</strain>
    </source>
</reference>
<gene>
    <name evidence="1" type="ORF">PI499_16785</name>
</gene>
<evidence type="ECO:0000313" key="1">
    <source>
        <dbReference type="EMBL" id="MDA7023520.1"/>
    </source>
</evidence>
<keyword evidence="2" id="KW-1185">Reference proteome</keyword>
<dbReference type="Proteomes" id="UP001212337">
    <property type="component" value="Unassembled WGS sequence"/>
</dbReference>
<comment type="caution">
    <text evidence="1">The sequence shown here is derived from an EMBL/GenBank/DDBJ whole genome shotgun (WGS) entry which is preliminary data.</text>
</comment>
<protein>
    <recommendedName>
        <fullName evidence="3">Replication origin-binding protein domain-containing protein</fullName>
    </recommendedName>
</protein>
<evidence type="ECO:0000313" key="2">
    <source>
        <dbReference type="Proteomes" id="UP001212337"/>
    </source>
</evidence>
<evidence type="ECO:0008006" key="3">
    <source>
        <dbReference type="Google" id="ProtNLM"/>
    </source>
</evidence>
<organism evidence="1 2">
    <name type="scientific">Pseudomonas fragi</name>
    <dbReference type="NCBI Taxonomy" id="296"/>
    <lineage>
        <taxon>Bacteria</taxon>
        <taxon>Pseudomonadati</taxon>
        <taxon>Pseudomonadota</taxon>
        <taxon>Gammaproteobacteria</taxon>
        <taxon>Pseudomonadales</taxon>
        <taxon>Pseudomonadaceae</taxon>
        <taxon>Pseudomonas</taxon>
    </lineage>
</organism>
<dbReference type="EMBL" id="JAQJVI010000025">
    <property type="protein sequence ID" value="MDA7023520.1"/>
    <property type="molecule type" value="Genomic_DNA"/>
</dbReference>
<sequence length="809" mass="91889">MKVVLEGYKAEHRFYRACSEYLVVVGQDAAADYLGKYNVAVTDGDRVSEVVRYYSESDLPGVSTLVHVGRKNYEELMEVARAARVGILIKLGGDDLIFKALSSAIDFDLGELALREGYAVNAERYINLMARSVPGTLSKRSALERVRKVFPNDEPRAIATFERASAKIYDEFFATRRIKLQGVVSKKLGTDLSLASVTKVLADDAESAYISGGVFVLNLEMGRGKTSAFVSRIVDLANKHEEKSSFITHRHSILESLTFSGALKLCTDPEISRDEDKLNGLSLIVNRCAQLRFQAHLARTDVLVIDEVAQVFRHVANKDFQGEHDEVWTSLIQLISSARLVILTDACINDELMDVLKRIGREVNYLSEDYSLPRGTVEYGLIGQVREAIMVAHETFDPILIGVDSRREAELQAKIATNKRRKVLLVTKHTLGNPEVKKFFANPDNEIQNYDVIIYTPAMQSAISITRRYFKYHFFMFFRVVGVDEARQMTRRDRTAQKLVIGADKPFSYRETSLEYWRSRISSSDISFADFCSKTEHKLALEFNNFHQWLAISLEVAGFEISNMGGVPNQSITEDVKITKYLLSFAEKQKVIEMLGLDRRLDTPPYLSDEGGMEPRVAEFMHCTKMPLGCMRSSDVDFIFSSGWRDKICNAAAWLLNDEEFHYFVQQVVETEWGSKKYIYQRRINIRSVMDLICNVANDGVIQMSEVSRACELIRANRSAFLGLGLTKRYIPAHTPRAEHALISNFLASLGLSKRRSTKNVYVLDPEKFKQMSDYMYAWILSNKSGKTFRRNRFTDLRALSVHDETLCQ</sequence>
<accession>A0ABT4WTY0</accession>
<proteinExistence type="predicted"/>
<dbReference type="RefSeq" id="WP_153334266.1">
    <property type="nucleotide sequence ID" value="NZ_JAQJVI010000025.1"/>
</dbReference>
<name>A0ABT4WTY0_PSEFR</name>